<keyword evidence="1 6" id="KW-0285">Flavoprotein</keyword>
<protein>
    <submittedName>
        <fullName evidence="8">5,10-methylene tetrahydromethanopterin reductase</fullName>
    </submittedName>
</protein>
<dbReference type="GO" id="GO:0004497">
    <property type="term" value="F:monooxygenase activity"/>
    <property type="evidence" value="ECO:0007669"/>
    <property type="project" value="UniProtKB-KW"/>
</dbReference>
<dbReference type="GO" id="GO:0016705">
    <property type="term" value="F:oxidoreductase activity, acting on paired donors, with incorporation or reduction of molecular oxygen"/>
    <property type="evidence" value="ECO:0007669"/>
    <property type="project" value="InterPro"/>
</dbReference>
<gene>
    <name evidence="8" type="ORF">CWR48_14980</name>
</gene>
<feature type="binding site" evidence="6">
    <location>
        <position position="159"/>
    </location>
    <ligand>
        <name>FMN</name>
        <dbReference type="ChEBI" id="CHEBI:58210"/>
    </ligand>
</feature>
<feature type="domain" description="Luciferase-like" evidence="7">
    <location>
        <begin position="31"/>
        <end position="393"/>
    </location>
</feature>
<dbReference type="CDD" id="cd01095">
    <property type="entry name" value="Nitrilotriacetate_monoxgenase"/>
    <property type="match status" value="1"/>
</dbReference>
<reference evidence="9" key="1">
    <citation type="submission" date="2017-11" db="EMBL/GenBank/DDBJ databases">
        <authorList>
            <person name="Zhu W."/>
        </authorList>
    </citation>
    <scope>NUCLEOTIDE SEQUENCE [LARGE SCALE GENOMIC DNA]</scope>
    <source>
        <strain evidence="9">CAU 1183</strain>
    </source>
</reference>
<dbReference type="SUPFAM" id="SSF51679">
    <property type="entry name" value="Bacterial luciferase-like"/>
    <property type="match status" value="1"/>
</dbReference>
<evidence type="ECO:0000256" key="6">
    <source>
        <dbReference type="PIRSR" id="PIRSR000337-1"/>
    </source>
</evidence>
<comment type="caution">
    <text evidence="8">The sequence shown here is derived from an EMBL/GenBank/DDBJ whole genome shotgun (WGS) entry which is preliminary data.</text>
</comment>
<name>A0A3D8PLF4_9BACI</name>
<evidence type="ECO:0000256" key="1">
    <source>
        <dbReference type="ARBA" id="ARBA00022630"/>
    </source>
</evidence>
<dbReference type="Gene3D" id="3.20.20.30">
    <property type="entry name" value="Luciferase-like domain"/>
    <property type="match status" value="1"/>
</dbReference>
<dbReference type="Pfam" id="PF00296">
    <property type="entry name" value="Bac_luciferase"/>
    <property type="match status" value="1"/>
</dbReference>
<dbReference type="FunFam" id="3.20.20.30:FF:000008">
    <property type="entry name" value="Xenobiotic compound monooxygenase A subunit"/>
    <property type="match status" value="1"/>
</dbReference>
<evidence type="ECO:0000259" key="7">
    <source>
        <dbReference type="Pfam" id="PF00296"/>
    </source>
</evidence>
<keyword evidence="3" id="KW-0560">Oxidoreductase</keyword>
<accession>A0A3D8PLF4</accession>
<dbReference type="InterPro" id="IPR036661">
    <property type="entry name" value="Luciferase-like_sf"/>
</dbReference>
<feature type="binding site" evidence="6">
    <location>
        <position position="231"/>
    </location>
    <ligand>
        <name>FMN</name>
        <dbReference type="ChEBI" id="CHEBI:58210"/>
    </ligand>
</feature>
<dbReference type="PANTHER" id="PTHR30011:SF16">
    <property type="entry name" value="C2H2 FINGER DOMAIN TRANSCRIPTION FACTOR (EUROFUNG)-RELATED"/>
    <property type="match status" value="1"/>
</dbReference>
<sequence>MTKKRIYLNAFDMNTPGHQSPGLWQHPDDQSHRYKDSEYWISLAKTLEKGRFDAIFIADVLGTYDVYNGSRDAAVRNGVQSPVNDPFLIVPLMSAVTKHLGFGVTASVTHEHPYTFARKMSTLDHLTKGRVGWNIVTSYLKSAAINMGLEDQIKHDERYEIAEEYLEVCYKLWEASWEDDAVKVDKVNGIYTDPSKVHNINHEGKYFKVPGAHLSEPSPQRTPVLYQAGASTKGRAFAAKNAELVFISAPNIAVAKETVIKLRTDIAATGRAAEEVKILNMFIPIVGKTEEEAKAKLEEYRGYISAEGALALFGGWTGVDLSGYAKDQEIQYIENDAIRSALENFTKIHSDRPSTVADVINAIGVGGMGTAVAGTPEQIADEMEKWVDEAGVDGFNIAYAITPGTFEEFVEHVVPVLQERGLVPREYEGTTLRDNLYGKGDYLPAHHPAKHVNTLVAK</sequence>
<evidence type="ECO:0000256" key="3">
    <source>
        <dbReference type="ARBA" id="ARBA00023002"/>
    </source>
</evidence>
<dbReference type="RefSeq" id="WP_115774140.1">
    <property type="nucleotide sequence ID" value="NZ_PIOC01000023.1"/>
</dbReference>
<keyword evidence="9" id="KW-1185">Reference proteome</keyword>
<comment type="similarity">
    <text evidence="5">Belongs to the NtaA/SnaA/DszA monooxygenase family.</text>
</comment>
<feature type="binding site" evidence="6">
    <location>
        <position position="105"/>
    </location>
    <ligand>
        <name>FMN</name>
        <dbReference type="ChEBI" id="CHEBI:58210"/>
    </ligand>
</feature>
<dbReference type="OrthoDB" id="3265338at2"/>
<dbReference type="AlphaFoldDB" id="A0A3D8PLF4"/>
<evidence type="ECO:0000256" key="4">
    <source>
        <dbReference type="ARBA" id="ARBA00023033"/>
    </source>
</evidence>
<dbReference type="InterPro" id="IPR011251">
    <property type="entry name" value="Luciferase-like_dom"/>
</dbReference>
<dbReference type="InterPro" id="IPR051260">
    <property type="entry name" value="Diverse_substr_monoxygenases"/>
</dbReference>
<dbReference type="EMBL" id="PIOC01000023">
    <property type="protein sequence ID" value="RDW16910.1"/>
    <property type="molecule type" value="Genomic_DNA"/>
</dbReference>
<evidence type="ECO:0000256" key="5">
    <source>
        <dbReference type="ARBA" id="ARBA00033748"/>
    </source>
</evidence>
<feature type="binding site" evidence="6">
    <location>
        <position position="155"/>
    </location>
    <ligand>
        <name>FMN</name>
        <dbReference type="ChEBI" id="CHEBI:58210"/>
    </ligand>
</feature>
<evidence type="ECO:0000313" key="8">
    <source>
        <dbReference type="EMBL" id="RDW16910.1"/>
    </source>
</evidence>
<dbReference type="PANTHER" id="PTHR30011">
    <property type="entry name" value="ALKANESULFONATE MONOOXYGENASE-RELATED"/>
    <property type="match status" value="1"/>
</dbReference>
<dbReference type="InterPro" id="IPR016215">
    <property type="entry name" value="NTA_MOA"/>
</dbReference>
<keyword evidence="4" id="KW-0503">Monooxygenase</keyword>
<evidence type="ECO:0000313" key="9">
    <source>
        <dbReference type="Proteomes" id="UP000257143"/>
    </source>
</evidence>
<dbReference type="NCBIfam" id="TIGR03860">
    <property type="entry name" value="FMN_nitrolo"/>
    <property type="match status" value="1"/>
</dbReference>
<proteinExistence type="inferred from homology"/>
<dbReference type="PIRSF" id="PIRSF000337">
    <property type="entry name" value="NTA_MOA"/>
    <property type="match status" value="1"/>
</dbReference>
<evidence type="ECO:0000256" key="2">
    <source>
        <dbReference type="ARBA" id="ARBA00022643"/>
    </source>
</evidence>
<dbReference type="Proteomes" id="UP000257143">
    <property type="component" value="Unassembled WGS sequence"/>
</dbReference>
<feature type="binding site" evidence="6">
    <location>
        <position position="59"/>
    </location>
    <ligand>
        <name>FMN</name>
        <dbReference type="ChEBI" id="CHEBI:58210"/>
    </ligand>
</feature>
<organism evidence="8 9">
    <name type="scientific">Oceanobacillus arenosus</name>
    <dbReference type="NCBI Taxonomy" id="1229153"/>
    <lineage>
        <taxon>Bacteria</taxon>
        <taxon>Bacillati</taxon>
        <taxon>Bacillota</taxon>
        <taxon>Bacilli</taxon>
        <taxon>Bacillales</taxon>
        <taxon>Bacillaceae</taxon>
        <taxon>Oceanobacillus</taxon>
    </lineage>
</organism>
<keyword evidence="2 6" id="KW-0288">FMN</keyword>